<dbReference type="SUPFAM" id="SSF52172">
    <property type="entry name" value="CheY-like"/>
    <property type="match status" value="1"/>
</dbReference>
<evidence type="ECO:0000256" key="6">
    <source>
        <dbReference type="ARBA" id="ARBA00037164"/>
    </source>
</evidence>
<evidence type="ECO:0000259" key="8">
    <source>
        <dbReference type="PROSITE" id="PS50110"/>
    </source>
</evidence>
<comment type="function">
    <text evidence="6">Required for high-level post-exponential phase expression of a series of secreted proteins.</text>
</comment>
<reference evidence="10 11" key="1">
    <citation type="submission" date="2023-04" db="EMBL/GenBank/DDBJ databases">
        <title>Bacteria Genome Submission.</title>
        <authorList>
            <person name="Isaac P."/>
        </authorList>
    </citation>
    <scope>NUCLEOTIDE SEQUENCE [LARGE SCALE GENOMIC DNA]</scope>
    <source>
        <strain evidence="10 11">SampleS7P1</strain>
    </source>
</reference>
<evidence type="ECO:0000313" key="11">
    <source>
        <dbReference type="Proteomes" id="UP001239169"/>
    </source>
</evidence>
<evidence type="ECO:0000256" key="7">
    <source>
        <dbReference type="PROSITE-ProRule" id="PRU00169"/>
    </source>
</evidence>
<evidence type="ECO:0000313" key="10">
    <source>
        <dbReference type="EMBL" id="WGX74718.1"/>
    </source>
</evidence>
<dbReference type="PROSITE" id="PS50110">
    <property type="entry name" value="RESPONSE_REGULATORY"/>
    <property type="match status" value="1"/>
</dbReference>
<keyword evidence="10" id="KW-0238">DNA-binding</keyword>
<dbReference type="Proteomes" id="UP001239169">
    <property type="component" value="Chromosome"/>
</dbReference>
<feature type="domain" description="Response regulatory" evidence="8">
    <location>
        <begin position="3"/>
        <end position="117"/>
    </location>
</feature>
<keyword evidence="7" id="KW-0597">Phosphoprotein</keyword>
<evidence type="ECO:0000259" key="9">
    <source>
        <dbReference type="PROSITE" id="PS50930"/>
    </source>
</evidence>
<dbReference type="Gene3D" id="3.40.50.2300">
    <property type="match status" value="1"/>
</dbReference>
<proteinExistence type="predicted"/>
<protein>
    <recommendedName>
        <fullName evidence="1">Stage 0 sporulation protein A homolog</fullName>
    </recommendedName>
</protein>
<evidence type="ECO:0000256" key="5">
    <source>
        <dbReference type="ARBA" id="ARBA00024867"/>
    </source>
</evidence>
<dbReference type="SMART" id="SM00850">
    <property type="entry name" value="LytTR"/>
    <property type="match status" value="1"/>
</dbReference>
<gene>
    <name evidence="10" type="ORF">QJS64_11160</name>
</gene>
<name>A0ABY8R209_PARBF</name>
<dbReference type="SMART" id="SM00448">
    <property type="entry name" value="REC"/>
    <property type="match status" value="1"/>
</dbReference>
<dbReference type="PANTHER" id="PTHR37299">
    <property type="entry name" value="TRANSCRIPTIONAL REGULATOR-RELATED"/>
    <property type="match status" value="1"/>
</dbReference>
<evidence type="ECO:0000256" key="4">
    <source>
        <dbReference type="ARBA" id="ARBA00023159"/>
    </source>
</evidence>
<dbReference type="InterPro" id="IPR001789">
    <property type="entry name" value="Sig_transdc_resp-reg_receiver"/>
</dbReference>
<organism evidence="10 11">
    <name type="scientific">Paraclostridium bifermentans</name>
    <name type="common">Clostridium bifermentans</name>
    <dbReference type="NCBI Taxonomy" id="1490"/>
    <lineage>
        <taxon>Bacteria</taxon>
        <taxon>Bacillati</taxon>
        <taxon>Bacillota</taxon>
        <taxon>Clostridia</taxon>
        <taxon>Peptostreptococcales</taxon>
        <taxon>Peptostreptococcaceae</taxon>
        <taxon>Paraclostridium</taxon>
    </lineage>
</organism>
<dbReference type="Gene3D" id="2.40.50.1020">
    <property type="entry name" value="LytTr DNA-binding domain"/>
    <property type="match status" value="1"/>
</dbReference>
<keyword evidence="11" id="KW-1185">Reference proteome</keyword>
<evidence type="ECO:0000256" key="1">
    <source>
        <dbReference type="ARBA" id="ARBA00018672"/>
    </source>
</evidence>
<dbReference type="Pfam" id="PF04397">
    <property type="entry name" value="LytTR"/>
    <property type="match status" value="1"/>
</dbReference>
<dbReference type="GO" id="GO:0003677">
    <property type="term" value="F:DNA binding"/>
    <property type="evidence" value="ECO:0007669"/>
    <property type="project" value="UniProtKB-KW"/>
</dbReference>
<sequence length="256" mass="29769">MIKILICDDDKVVRDDIESILKKSGYVDYVKKVKNGIEAIDFIKCEKIDLLIIDIDMPHKNGIDCAKEISSIDKDVHIIFVTGFSDYSLESFKVHPVDFIVKPFTENKILDSVNIAIDHINSHKLATNNFIDDTLFVYKIRKQIHMINFDDIVMFEKNSRAVNLYTKDHDIIKFYENFDDLDARIPPNFFKTHKSYIVNLKLIHKVIPTSKSALEIKFINFQESATLSKTLEKDFCIDFIELNAFNLNKCMSILQY</sequence>
<keyword evidence="2" id="KW-0963">Cytoplasm</keyword>
<dbReference type="InterPro" id="IPR011006">
    <property type="entry name" value="CheY-like_superfamily"/>
</dbReference>
<dbReference type="InterPro" id="IPR046947">
    <property type="entry name" value="LytR-like"/>
</dbReference>
<feature type="domain" description="HTH LytTR-type" evidence="9">
    <location>
        <begin position="136"/>
        <end position="233"/>
    </location>
</feature>
<dbReference type="EMBL" id="CP124685">
    <property type="protein sequence ID" value="WGX74718.1"/>
    <property type="molecule type" value="Genomic_DNA"/>
</dbReference>
<keyword evidence="4" id="KW-0010">Activator</keyword>
<evidence type="ECO:0000256" key="3">
    <source>
        <dbReference type="ARBA" id="ARBA00023012"/>
    </source>
</evidence>
<comment type="function">
    <text evidence="5">May play the central regulatory role in sporulation. It may be an element of the effector pathway responsible for the activation of sporulation genes in response to nutritional stress. Spo0A may act in concert with spo0H (a sigma factor) to control the expression of some genes that are critical to the sporulation process.</text>
</comment>
<keyword evidence="3" id="KW-0902">Two-component regulatory system</keyword>
<accession>A0ABY8R209</accession>
<dbReference type="InterPro" id="IPR007492">
    <property type="entry name" value="LytTR_DNA-bd_dom"/>
</dbReference>
<dbReference type="Pfam" id="PF00072">
    <property type="entry name" value="Response_reg"/>
    <property type="match status" value="1"/>
</dbReference>
<feature type="modified residue" description="4-aspartylphosphate" evidence="7">
    <location>
        <position position="54"/>
    </location>
</feature>
<evidence type="ECO:0000256" key="2">
    <source>
        <dbReference type="ARBA" id="ARBA00022490"/>
    </source>
</evidence>
<dbReference type="PROSITE" id="PS50930">
    <property type="entry name" value="HTH_LYTTR"/>
    <property type="match status" value="1"/>
</dbReference>
<dbReference type="PANTHER" id="PTHR37299:SF3">
    <property type="entry name" value="STAGE 0 SPORULATION PROTEIN A HOMOLOG"/>
    <property type="match status" value="1"/>
</dbReference>